<dbReference type="KEGG" id="tpf:TPHA_0L01440"/>
<dbReference type="EMBL" id="HE612867">
    <property type="protein sequence ID" value="CCE65499.1"/>
    <property type="molecule type" value="Genomic_DNA"/>
</dbReference>
<accession>G8C021</accession>
<feature type="region of interest" description="Disordered" evidence="1">
    <location>
        <begin position="1"/>
        <end position="81"/>
    </location>
</feature>
<evidence type="ECO:0000313" key="2">
    <source>
        <dbReference type="EMBL" id="CCE65499.1"/>
    </source>
</evidence>
<evidence type="ECO:0000256" key="1">
    <source>
        <dbReference type="SAM" id="MobiDB-lite"/>
    </source>
</evidence>
<name>G8C021_TETPH</name>
<dbReference type="AlphaFoldDB" id="G8C021"/>
<proteinExistence type="predicted"/>
<dbReference type="HOGENOM" id="CLU_1653478_0_0_1"/>
<dbReference type="Proteomes" id="UP000005666">
    <property type="component" value="Chromosome 12"/>
</dbReference>
<evidence type="ECO:0000313" key="3">
    <source>
        <dbReference type="Proteomes" id="UP000005666"/>
    </source>
</evidence>
<organism evidence="2 3">
    <name type="scientific">Tetrapisispora phaffii (strain ATCC 24235 / CBS 4417 / NBRC 1672 / NRRL Y-8282 / UCD 70-5)</name>
    <name type="common">Yeast</name>
    <name type="synonym">Fabospora phaffii</name>
    <dbReference type="NCBI Taxonomy" id="1071381"/>
    <lineage>
        <taxon>Eukaryota</taxon>
        <taxon>Fungi</taxon>
        <taxon>Dikarya</taxon>
        <taxon>Ascomycota</taxon>
        <taxon>Saccharomycotina</taxon>
        <taxon>Saccharomycetes</taxon>
        <taxon>Saccharomycetales</taxon>
        <taxon>Saccharomycetaceae</taxon>
        <taxon>Tetrapisispora</taxon>
    </lineage>
</organism>
<sequence>MDTPPRRESAAFTLSDDERQSMGQFSFPSSPVSQTSPASSHHFDDFGSNELKNSPFDKSKNDTNKSLILNDRRRSIHRRQQQPISFTTYGPFLGHDITKYNHGASGIGINSASFEESVAKQQFMTNDIILNTQNQIRRNSASNYQSLFEFARCNNIDMSNKKFVSCPESGDVDNNSKIDINVPNCDIYDCYKDE</sequence>
<keyword evidence="3" id="KW-1185">Reference proteome</keyword>
<feature type="compositionally biased region" description="Low complexity" evidence="1">
    <location>
        <begin position="28"/>
        <end position="40"/>
    </location>
</feature>
<reference evidence="2 3" key="1">
    <citation type="journal article" date="2011" name="Proc. Natl. Acad. Sci. U.S.A.">
        <title>Evolutionary erosion of yeast sex chromosomes by mating-type switching accidents.</title>
        <authorList>
            <person name="Gordon J.L."/>
            <person name="Armisen D."/>
            <person name="Proux-Wera E."/>
            <person name="Oheigeartaigh S.S."/>
            <person name="Byrne K.P."/>
            <person name="Wolfe K.H."/>
        </authorList>
    </citation>
    <scope>NUCLEOTIDE SEQUENCE [LARGE SCALE GENOMIC DNA]</scope>
    <source>
        <strain evidence="3">ATCC 24235 / CBS 4417 / NBRC 1672 / NRRL Y-8282 / UCD 70-5</strain>
    </source>
</reference>
<dbReference type="RefSeq" id="XP_003687933.1">
    <property type="nucleotide sequence ID" value="XM_003687885.1"/>
</dbReference>
<dbReference type="OrthoDB" id="4066875at2759"/>
<dbReference type="OMA" id="NKIFANC"/>
<protein>
    <submittedName>
        <fullName evidence="2">Uncharacterized protein</fullName>
    </submittedName>
</protein>
<dbReference type="GeneID" id="11531626"/>
<gene>
    <name evidence="2" type="primary">TPHA0L01440</name>
    <name evidence="2" type="ordered locus">TPHA_0L01440</name>
</gene>